<dbReference type="Pfam" id="PF01557">
    <property type="entry name" value="FAA_hydrolase"/>
    <property type="match status" value="1"/>
</dbReference>
<name>A0A6J4SNR5_9ACTN</name>
<sequence length="276" mass="29086">MKAVRYTDPSGEARIGRLDGETITDAGPAGPQGFVPSPQAWAALADAAGPQHALGDVALAHPVEPRKILAIGLNYRSHAEESDLEIPAVPVVFAKFPSCLVGHGQDIVIPREETRPDFEGELAVVIGRDTYRADRAGAREAIGGITAMHDVSGRRAQLETPLRQFTLGKSFDTFGPLGPCIASLEDVDLAAVRVRTTVSGEVMQDASTADLIFPVEDLIVYLSAGTTLHAGDVIATGTPGGVGDSRTPPRYLREGDTVEIEVSGVGTLRNGVRMEA</sequence>
<dbReference type="FunFam" id="3.90.850.10:FF:000002">
    <property type="entry name" value="2-hydroxyhepta-2,4-diene-1,7-dioate isomerase"/>
    <property type="match status" value="1"/>
</dbReference>
<dbReference type="Gene3D" id="3.90.850.10">
    <property type="entry name" value="Fumarylacetoacetase-like, C-terminal domain"/>
    <property type="match status" value="1"/>
</dbReference>
<dbReference type="InterPro" id="IPR011234">
    <property type="entry name" value="Fumarylacetoacetase-like_C"/>
</dbReference>
<accession>A0A6J4SNR5</accession>
<keyword evidence="1" id="KW-0479">Metal-binding</keyword>
<evidence type="ECO:0000259" key="2">
    <source>
        <dbReference type="Pfam" id="PF01557"/>
    </source>
</evidence>
<evidence type="ECO:0000313" key="3">
    <source>
        <dbReference type="EMBL" id="CAA9502589.1"/>
    </source>
</evidence>
<evidence type="ECO:0000256" key="1">
    <source>
        <dbReference type="ARBA" id="ARBA00022723"/>
    </source>
</evidence>
<keyword evidence="3" id="KW-0378">Hydrolase</keyword>
<protein>
    <submittedName>
        <fullName evidence="3">Fumarylacetoacetate hydrolase family protein</fullName>
    </submittedName>
</protein>
<organism evidence="3">
    <name type="scientific">uncultured Solirubrobacteraceae bacterium</name>
    <dbReference type="NCBI Taxonomy" id="1162706"/>
    <lineage>
        <taxon>Bacteria</taxon>
        <taxon>Bacillati</taxon>
        <taxon>Actinomycetota</taxon>
        <taxon>Thermoleophilia</taxon>
        <taxon>Solirubrobacterales</taxon>
        <taxon>Solirubrobacteraceae</taxon>
        <taxon>environmental samples</taxon>
    </lineage>
</organism>
<dbReference type="GO" id="GO:0019752">
    <property type="term" value="P:carboxylic acid metabolic process"/>
    <property type="evidence" value="ECO:0007669"/>
    <property type="project" value="UniProtKB-ARBA"/>
</dbReference>
<reference evidence="3" key="1">
    <citation type="submission" date="2020-02" db="EMBL/GenBank/DDBJ databases">
        <authorList>
            <person name="Meier V. D."/>
        </authorList>
    </citation>
    <scope>NUCLEOTIDE SEQUENCE</scope>
    <source>
        <strain evidence="3">AVDCRST_MAG13</strain>
    </source>
</reference>
<dbReference type="GO" id="GO:0046872">
    <property type="term" value="F:metal ion binding"/>
    <property type="evidence" value="ECO:0007669"/>
    <property type="project" value="UniProtKB-KW"/>
</dbReference>
<dbReference type="SUPFAM" id="SSF56529">
    <property type="entry name" value="FAH"/>
    <property type="match status" value="1"/>
</dbReference>
<dbReference type="PANTHER" id="PTHR11820:SF112">
    <property type="entry name" value="FUMARYLACETOACETATE HYDROLASE FAMILY PROTEIN (AFU_ORTHOLOGUE AFUA_1G02370)-RELATED"/>
    <property type="match status" value="1"/>
</dbReference>
<dbReference type="InterPro" id="IPR036663">
    <property type="entry name" value="Fumarylacetoacetase_C_sf"/>
</dbReference>
<proteinExistence type="predicted"/>
<dbReference type="PANTHER" id="PTHR11820">
    <property type="entry name" value="ACYLPYRUVASE"/>
    <property type="match status" value="1"/>
</dbReference>
<dbReference type="GO" id="GO:0016787">
    <property type="term" value="F:hydrolase activity"/>
    <property type="evidence" value="ECO:0007669"/>
    <property type="project" value="UniProtKB-KW"/>
</dbReference>
<dbReference type="AlphaFoldDB" id="A0A6J4SNR5"/>
<feature type="domain" description="Fumarylacetoacetase-like C-terminal" evidence="2">
    <location>
        <begin position="67"/>
        <end position="272"/>
    </location>
</feature>
<dbReference type="EMBL" id="CADCVO010000374">
    <property type="protein sequence ID" value="CAA9502589.1"/>
    <property type="molecule type" value="Genomic_DNA"/>
</dbReference>
<dbReference type="GO" id="GO:0016853">
    <property type="term" value="F:isomerase activity"/>
    <property type="evidence" value="ECO:0007669"/>
    <property type="project" value="UniProtKB-ARBA"/>
</dbReference>
<gene>
    <name evidence="3" type="ORF">AVDCRST_MAG13-2354</name>
</gene>